<sequence>MFQESVTPKRATLWMAFLPGQGIHHRREQSNKQFSYTCDFALRSIRTIFAIVDYGPCEAPKASKTAHNIRPELPAVSRELKIFLLYILICLSITMDTELLVTGFALSHLHCQHYSSQDNGRLIDEDVWDDSAKTQCLHRIDEYLKRFAFYVTFYCLKQRETTELASDGIKPSNLCISALDLFLKYGFLVLQDICLRTTSTDGSGDQLIS</sequence>
<organism evidence="1">
    <name type="scientific">Trichuris suis</name>
    <name type="common">pig whipworm</name>
    <dbReference type="NCBI Taxonomy" id="68888"/>
    <lineage>
        <taxon>Eukaryota</taxon>
        <taxon>Metazoa</taxon>
        <taxon>Ecdysozoa</taxon>
        <taxon>Nematoda</taxon>
        <taxon>Enoplea</taxon>
        <taxon>Dorylaimia</taxon>
        <taxon>Trichinellida</taxon>
        <taxon>Trichuridae</taxon>
        <taxon>Trichuris</taxon>
    </lineage>
</organism>
<protein>
    <submittedName>
        <fullName evidence="1">Uncharacterized protein</fullName>
    </submittedName>
</protein>
<dbReference type="Proteomes" id="UP000030758">
    <property type="component" value="Unassembled WGS sequence"/>
</dbReference>
<dbReference type="EMBL" id="KL367480">
    <property type="protein sequence ID" value="KFD71794.1"/>
    <property type="molecule type" value="Genomic_DNA"/>
</dbReference>
<gene>
    <name evidence="1" type="ORF">M514_15904</name>
</gene>
<proteinExistence type="predicted"/>
<evidence type="ECO:0000313" key="1">
    <source>
        <dbReference type="EMBL" id="KFD71794.1"/>
    </source>
</evidence>
<name>A0A085NQP8_9BILA</name>
<reference evidence="1" key="1">
    <citation type="journal article" date="2014" name="Nat. Genet.">
        <title>Genome and transcriptome of the porcine whipworm Trichuris suis.</title>
        <authorList>
            <person name="Jex A.R."/>
            <person name="Nejsum P."/>
            <person name="Schwarz E.M."/>
            <person name="Hu L."/>
            <person name="Young N.D."/>
            <person name="Hall R.S."/>
            <person name="Korhonen P.K."/>
            <person name="Liao S."/>
            <person name="Thamsborg S."/>
            <person name="Xia J."/>
            <person name="Xu P."/>
            <person name="Wang S."/>
            <person name="Scheerlinck J.P."/>
            <person name="Hofmann A."/>
            <person name="Sternberg P.W."/>
            <person name="Wang J."/>
            <person name="Gasser R.B."/>
        </authorList>
    </citation>
    <scope>NUCLEOTIDE SEQUENCE [LARGE SCALE GENOMIC DNA]</scope>
    <source>
        <strain evidence="1">DCEP-RM93F</strain>
    </source>
</reference>
<accession>A0A085NQP8</accession>
<dbReference type="AlphaFoldDB" id="A0A085NQP8"/>